<dbReference type="Gramene" id="PHT81595">
    <property type="protein sequence ID" value="PHT81595"/>
    <property type="gene ID" value="T459_14610"/>
</dbReference>
<dbReference type="AlphaFoldDB" id="A0A2G2ZI36"/>
<keyword evidence="2" id="KW-1185">Reference proteome</keyword>
<dbReference type="EMBL" id="AYRZ02000005">
    <property type="protein sequence ID" value="PHT81595.1"/>
    <property type="molecule type" value="Genomic_DNA"/>
</dbReference>
<reference evidence="1 2" key="2">
    <citation type="journal article" date="2017" name="Genome Biol.">
        <title>New reference genome sequences of hot pepper reveal the massive evolution of plant disease-resistance genes by retroduplication.</title>
        <authorList>
            <person name="Kim S."/>
            <person name="Park J."/>
            <person name="Yeom S.I."/>
            <person name="Kim Y.M."/>
            <person name="Seo E."/>
            <person name="Kim K.T."/>
            <person name="Kim M.S."/>
            <person name="Lee J.M."/>
            <person name="Cheong K."/>
            <person name="Shin H.S."/>
            <person name="Kim S.B."/>
            <person name="Han K."/>
            <person name="Lee J."/>
            <person name="Park M."/>
            <person name="Lee H.A."/>
            <person name="Lee H.Y."/>
            <person name="Lee Y."/>
            <person name="Oh S."/>
            <person name="Lee J.H."/>
            <person name="Choi E."/>
            <person name="Choi E."/>
            <person name="Lee S.E."/>
            <person name="Jeon J."/>
            <person name="Kim H."/>
            <person name="Choi G."/>
            <person name="Song H."/>
            <person name="Lee J."/>
            <person name="Lee S.C."/>
            <person name="Kwon J.K."/>
            <person name="Lee H.Y."/>
            <person name="Koo N."/>
            <person name="Hong Y."/>
            <person name="Kim R.W."/>
            <person name="Kang W.H."/>
            <person name="Huh J.H."/>
            <person name="Kang B.C."/>
            <person name="Yang T.J."/>
            <person name="Lee Y.H."/>
            <person name="Bennetzen J.L."/>
            <person name="Choi D."/>
        </authorList>
    </citation>
    <scope>NUCLEOTIDE SEQUENCE [LARGE SCALE GENOMIC DNA]</scope>
    <source>
        <strain evidence="2">cv. CM334</strain>
    </source>
</reference>
<gene>
    <name evidence="1" type="ORF">T459_14610</name>
</gene>
<name>A0A2G2ZI36_CAPAN</name>
<reference evidence="1 2" key="1">
    <citation type="journal article" date="2014" name="Nat. Genet.">
        <title>Genome sequence of the hot pepper provides insights into the evolution of pungency in Capsicum species.</title>
        <authorList>
            <person name="Kim S."/>
            <person name="Park M."/>
            <person name="Yeom S.I."/>
            <person name="Kim Y.M."/>
            <person name="Lee J.M."/>
            <person name="Lee H.A."/>
            <person name="Seo E."/>
            <person name="Choi J."/>
            <person name="Cheong K."/>
            <person name="Kim K.T."/>
            <person name="Jung K."/>
            <person name="Lee G.W."/>
            <person name="Oh S.K."/>
            <person name="Bae C."/>
            <person name="Kim S.B."/>
            <person name="Lee H.Y."/>
            <person name="Kim S.Y."/>
            <person name="Kim M.S."/>
            <person name="Kang B.C."/>
            <person name="Jo Y.D."/>
            <person name="Yang H.B."/>
            <person name="Jeong H.J."/>
            <person name="Kang W.H."/>
            <person name="Kwon J.K."/>
            <person name="Shin C."/>
            <person name="Lim J.Y."/>
            <person name="Park J.H."/>
            <person name="Huh J.H."/>
            <person name="Kim J.S."/>
            <person name="Kim B.D."/>
            <person name="Cohen O."/>
            <person name="Paran I."/>
            <person name="Suh M.C."/>
            <person name="Lee S.B."/>
            <person name="Kim Y.K."/>
            <person name="Shin Y."/>
            <person name="Noh S.J."/>
            <person name="Park J."/>
            <person name="Seo Y.S."/>
            <person name="Kwon S.Y."/>
            <person name="Kim H.A."/>
            <person name="Park J.M."/>
            <person name="Kim H.J."/>
            <person name="Choi S.B."/>
            <person name="Bosland P.W."/>
            <person name="Reeves G."/>
            <person name="Jo S.H."/>
            <person name="Lee B.W."/>
            <person name="Cho H.T."/>
            <person name="Choi H.S."/>
            <person name="Lee M.S."/>
            <person name="Yu Y."/>
            <person name="Do Choi Y."/>
            <person name="Park B.S."/>
            <person name="van Deynze A."/>
            <person name="Ashrafi H."/>
            <person name="Hill T."/>
            <person name="Kim W.T."/>
            <person name="Pai H.S."/>
            <person name="Ahn H.K."/>
            <person name="Yeam I."/>
            <person name="Giovannoni J.J."/>
            <person name="Rose J.K."/>
            <person name="Sorensen I."/>
            <person name="Lee S.J."/>
            <person name="Kim R.W."/>
            <person name="Choi I.Y."/>
            <person name="Choi B.S."/>
            <person name="Lim J.S."/>
            <person name="Lee Y.H."/>
            <person name="Choi D."/>
        </authorList>
    </citation>
    <scope>NUCLEOTIDE SEQUENCE [LARGE SCALE GENOMIC DNA]</scope>
    <source>
        <strain evidence="2">cv. CM334</strain>
    </source>
</reference>
<evidence type="ECO:0000313" key="2">
    <source>
        <dbReference type="Proteomes" id="UP000222542"/>
    </source>
</evidence>
<proteinExistence type="predicted"/>
<accession>A0A2G2ZI36</accession>
<organism evidence="1 2">
    <name type="scientific">Capsicum annuum</name>
    <name type="common">Capsicum pepper</name>
    <dbReference type="NCBI Taxonomy" id="4072"/>
    <lineage>
        <taxon>Eukaryota</taxon>
        <taxon>Viridiplantae</taxon>
        <taxon>Streptophyta</taxon>
        <taxon>Embryophyta</taxon>
        <taxon>Tracheophyta</taxon>
        <taxon>Spermatophyta</taxon>
        <taxon>Magnoliopsida</taxon>
        <taxon>eudicotyledons</taxon>
        <taxon>Gunneridae</taxon>
        <taxon>Pentapetalae</taxon>
        <taxon>asterids</taxon>
        <taxon>lamiids</taxon>
        <taxon>Solanales</taxon>
        <taxon>Solanaceae</taxon>
        <taxon>Solanoideae</taxon>
        <taxon>Capsiceae</taxon>
        <taxon>Capsicum</taxon>
    </lineage>
</organism>
<evidence type="ECO:0000313" key="1">
    <source>
        <dbReference type="EMBL" id="PHT81595.1"/>
    </source>
</evidence>
<sequence>MESRLVCELKMLKEGILALVSMQSGQATLPVAISNLIDASNTSDDAGPSSAVDTIMLKRAKSRQSEEVFDRGLERNSCSCTLMTNDWVLFQRPVVPVCGRLLRID</sequence>
<comment type="caution">
    <text evidence="1">The sequence shown here is derived from an EMBL/GenBank/DDBJ whole genome shotgun (WGS) entry which is preliminary data.</text>
</comment>
<protein>
    <submittedName>
        <fullName evidence="1">Uncharacterized protein</fullName>
    </submittedName>
</protein>
<dbReference type="Proteomes" id="UP000222542">
    <property type="component" value="Unassembled WGS sequence"/>
</dbReference>